<name>A0AAN6UIL0_9PEZI</name>
<evidence type="ECO:0000313" key="3">
    <source>
        <dbReference type="EMBL" id="KAK4133575.1"/>
    </source>
</evidence>
<dbReference type="InterPro" id="IPR025676">
    <property type="entry name" value="Clr5_dom"/>
</dbReference>
<proteinExistence type="predicted"/>
<dbReference type="Proteomes" id="UP001304895">
    <property type="component" value="Unassembled WGS sequence"/>
</dbReference>
<dbReference type="EMBL" id="MU853412">
    <property type="protein sequence ID" value="KAK4133575.1"/>
    <property type="molecule type" value="Genomic_DNA"/>
</dbReference>
<organism evidence="3 4">
    <name type="scientific">Trichocladium antarcticum</name>
    <dbReference type="NCBI Taxonomy" id="1450529"/>
    <lineage>
        <taxon>Eukaryota</taxon>
        <taxon>Fungi</taxon>
        <taxon>Dikarya</taxon>
        <taxon>Ascomycota</taxon>
        <taxon>Pezizomycotina</taxon>
        <taxon>Sordariomycetes</taxon>
        <taxon>Sordariomycetidae</taxon>
        <taxon>Sordariales</taxon>
        <taxon>Chaetomiaceae</taxon>
        <taxon>Trichocladium</taxon>
    </lineage>
</organism>
<dbReference type="PANTHER" id="PTHR38788:SF3">
    <property type="entry name" value="CLR5 DOMAIN-CONTAINING PROTEIN"/>
    <property type="match status" value="1"/>
</dbReference>
<feature type="region of interest" description="Disordered" evidence="1">
    <location>
        <begin position="18"/>
        <end position="57"/>
    </location>
</feature>
<feature type="region of interest" description="Disordered" evidence="1">
    <location>
        <begin position="131"/>
        <end position="151"/>
    </location>
</feature>
<protein>
    <recommendedName>
        <fullName evidence="2">Clr5 domain-containing protein</fullName>
    </recommendedName>
</protein>
<dbReference type="AlphaFoldDB" id="A0AAN6UIL0"/>
<accession>A0AAN6UIL0</accession>
<feature type="domain" description="Clr5" evidence="2">
    <location>
        <begin position="59"/>
        <end position="111"/>
    </location>
</feature>
<comment type="caution">
    <text evidence="3">The sequence shown here is derived from an EMBL/GenBank/DDBJ whole genome shotgun (WGS) entry which is preliminary data.</text>
</comment>
<evidence type="ECO:0000259" key="2">
    <source>
        <dbReference type="Pfam" id="PF14420"/>
    </source>
</evidence>
<dbReference type="Pfam" id="PF14420">
    <property type="entry name" value="Clr5"/>
    <property type="match status" value="1"/>
</dbReference>
<sequence length="520" mass="58819">MALQAAALATLTFPKSTEFLQSPTPKAVPDDSPNPSPTKSDQDDSAGPLPERARLPTCPADWEAKKEIIRGHYMEKNMILNEVMEIMVRKHKFKATARMYKGQFAKWKWTKYNKGSKPNSTKSRVAKKMKSAAGMSPDPKLANAQNQEEDGHAWDQQEAMVHFGDEDFQVESTLRAYAALISHWAEQETPWRATYTDPNWDQLFDPQQNSILQLVRTAHGLFITGNPGLGGATLQQAFLGIESAVDRGLDVETLWDCCLAFPQLVMATGWTDMLCISAKFLYELTSIKLPGHPINKIAESLYKLSRHGLANWQLEMYVRQGWLVWIDCLSHVRGRQDHLTIHLKRGYVTLIDPHHKMAQDILCDFANTVHESLANRGAAATTSHILELEHLLVRMFAPLFTLESATQAKAMLVGILNRIEGNPRNMGLPATEWTYMDRYLVFSANHFLASISDINHEGLMGSEYRRRSLDSPRDLFWLQTSLLLEQRLRADGNDIEAHAIMLERTKVRLELEGLPYPGDL</sequence>
<dbReference type="PANTHER" id="PTHR38788">
    <property type="entry name" value="CLR5 DOMAIN-CONTAINING PROTEIN"/>
    <property type="match status" value="1"/>
</dbReference>
<reference evidence="3" key="1">
    <citation type="journal article" date="2023" name="Mol. Phylogenet. Evol.">
        <title>Genome-scale phylogeny and comparative genomics of the fungal order Sordariales.</title>
        <authorList>
            <person name="Hensen N."/>
            <person name="Bonometti L."/>
            <person name="Westerberg I."/>
            <person name="Brannstrom I.O."/>
            <person name="Guillou S."/>
            <person name="Cros-Aarteil S."/>
            <person name="Calhoun S."/>
            <person name="Haridas S."/>
            <person name="Kuo A."/>
            <person name="Mondo S."/>
            <person name="Pangilinan J."/>
            <person name="Riley R."/>
            <person name="LaButti K."/>
            <person name="Andreopoulos B."/>
            <person name="Lipzen A."/>
            <person name="Chen C."/>
            <person name="Yan M."/>
            <person name="Daum C."/>
            <person name="Ng V."/>
            <person name="Clum A."/>
            <person name="Steindorff A."/>
            <person name="Ohm R.A."/>
            <person name="Martin F."/>
            <person name="Silar P."/>
            <person name="Natvig D.O."/>
            <person name="Lalanne C."/>
            <person name="Gautier V."/>
            <person name="Ament-Velasquez S.L."/>
            <person name="Kruys A."/>
            <person name="Hutchinson M.I."/>
            <person name="Powell A.J."/>
            <person name="Barry K."/>
            <person name="Miller A.N."/>
            <person name="Grigoriev I.V."/>
            <person name="Debuchy R."/>
            <person name="Gladieux P."/>
            <person name="Hiltunen Thoren M."/>
            <person name="Johannesson H."/>
        </authorList>
    </citation>
    <scope>NUCLEOTIDE SEQUENCE</scope>
    <source>
        <strain evidence="3">CBS 123565</strain>
    </source>
</reference>
<gene>
    <name evidence="3" type="ORF">BT67DRAFT_382605</name>
</gene>
<evidence type="ECO:0000256" key="1">
    <source>
        <dbReference type="SAM" id="MobiDB-lite"/>
    </source>
</evidence>
<reference evidence="3" key="2">
    <citation type="submission" date="2023-05" db="EMBL/GenBank/DDBJ databases">
        <authorList>
            <consortium name="Lawrence Berkeley National Laboratory"/>
            <person name="Steindorff A."/>
            <person name="Hensen N."/>
            <person name="Bonometti L."/>
            <person name="Westerberg I."/>
            <person name="Brannstrom I.O."/>
            <person name="Guillou S."/>
            <person name="Cros-Aarteil S."/>
            <person name="Calhoun S."/>
            <person name="Haridas S."/>
            <person name="Kuo A."/>
            <person name="Mondo S."/>
            <person name="Pangilinan J."/>
            <person name="Riley R."/>
            <person name="Labutti K."/>
            <person name="Andreopoulos B."/>
            <person name="Lipzen A."/>
            <person name="Chen C."/>
            <person name="Yanf M."/>
            <person name="Daum C."/>
            <person name="Ng V."/>
            <person name="Clum A."/>
            <person name="Ohm R."/>
            <person name="Martin F."/>
            <person name="Silar P."/>
            <person name="Natvig D."/>
            <person name="Lalanne C."/>
            <person name="Gautier V."/>
            <person name="Ament-Velasquez S.L."/>
            <person name="Kruys A."/>
            <person name="Hutchinson M.I."/>
            <person name="Powell A.J."/>
            <person name="Barry K."/>
            <person name="Miller A.N."/>
            <person name="Grigoriev I.V."/>
            <person name="Debuchy R."/>
            <person name="Gladieux P."/>
            <person name="Thoren M.H."/>
            <person name="Johannesson H."/>
        </authorList>
    </citation>
    <scope>NUCLEOTIDE SEQUENCE</scope>
    <source>
        <strain evidence="3">CBS 123565</strain>
    </source>
</reference>
<keyword evidence="4" id="KW-1185">Reference proteome</keyword>
<evidence type="ECO:0000313" key="4">
    <source>
        <dbReference type="Proteomes" id="UP001304895"/>
    </source>
</evidence>